<reference evidence="4 5" key="1">
    <citation type="submission" date="2007-01" db="EMBL/GenBank/DDBJ databases">
        <authorList>
            <person name="Haygood M."/>
            <person name="Podell S."/>
            <person name="Anderson C."/>
            <person name="Hopkinson B."/>
            <person name="Roe K."/>
            <person name="Barbeau K."/>
            <person name="Gaasterland T."/>
            <person name="Ferriera S."/>
            <person name="Johnson J."/>
            <person name="Kravitz S."/>
            <person name="Beeson K."/>
            <person name="Sutton G."/>
            <person name="Rogers Y.-H."/>
            <person name="Friedman R."/>
            <person name="Frazier M."/>
            <person name="Venter J.C."/>
        </authorList>
    </citation>
    <scope>NUCLEOTIDE SEQUENCE [LARGE SCALE GENOMIC DNA]</scope>
    <source>
        <strain evidence="4 5">ATCC 23134</strain>
    </source>
</reference>
<dbReference type="InterPro" id="IPR001647">
    <property type="entry name" value="HTH_TetR"/>
</dbReference>
<dbReference type="Pfam" id="PF00440">
    <property type="entry name" value="TetR_N"/>
    <property type="match status" value="1"/>
</dbReference>
<gene>
    <name evidence="4" type="ORF">M23134_08137</name>
</gene>
<evidence type="ECO:0000313" key="5">
    <source>
        <dbReference type="Proteomes" id="UP000004095"/>
    </source>
</evidence>
<dbReference type="RefSeq" id="WP_002695241.1">
    <property type="nucleotide sequence ID" value="NZ_AAWS01000007.1"/>
</dbReference>
<dbReference type="InterPro" id="IPR009057">
    <property type="entry name" value="Homeodomain-like_sf"/>
</dbReference>
<dbReference type="Gene3D" id="1.10.357.10">
    <property type="entry name" value="Tetracycline Repressor, domain 2"/>
    <property type="match status" value="1"/>
</dbReference>
<dbReference type="Gene3D" id="1.10.10.60">
    <property type="entry name" value="Homeodomain-like"/>
    <property type="match status" value="1"/>
</dbReference>
<feature type="domain" description="HTH tetR-type" evidence="3">
    <location>
        <begin position="7"/>
        <end position="67"/>
    </location>
</feature>
<dbReference type="EMBL" id="AAWS01000007">
    <property type="protein sequence ID" value="EAY30313.1"/>
    <property type="molecule type" value="Genomic_DNA"/>
</dbReference>
<evidence type="ECO:0000313" key="4">
    <source>
        <dbReference type="EMBL" id="EAY30313.1"/>
    </source>
</evidence>
<dbReference type="PANTHER" id="PTHR30328:SF54">
    <property type="entry name" value="HTH-TYPE TRANSCRIPTIONAL REPRESSOR SCO4008"/>
    <property type="match status" value="1"/>
</dbReference>
<comment type="caution">
    <text evidence="4">The sequence shown here is derived from an EMBL/GenBank/DDBJ whole genome shotgun (WGS) entry which is preliminary data.</text>
</comment>
<dbReference type="SUPFAM" id="SSF46689">
    <property type="entry name" value="Homeodomain-like"/>
    <property type="match status" value="1"/>
</dbReference>
<feature type="DNA-binding region" description="H-T-H motif" evidence="2">
    <location>
        <begin position="30"/>
        <end position="49"/>
    </location>
</feature>
<dbReference type="Proteomes" id="UP000004095">
    <property type="component" value="Unassembled WGS sequence"/>
</dbReference>
<dbReference type="PROSITE" id="PS50977">
    <property type="entry name" value="HTH_TETR_2"/>
    <property type="match status" value="1"/>
</dbReference>
<protein>
    <submittedName>
        <fullName evidence="4">Transcriptional regulator, TetR family protein</fullName>
    </submittedName>
</protein>
<dbReference type="AlphaFoldDB" id="A1ZH44"/>
<dbReference type="PRINTS" id="PR00455">
    <property type="entry name" value="HTHTETR"/>
</dbReference>
<keyword evidence="5" id="KW-1185">Reference proteome</keyword>
<dbReference type="PANTHER" id="PTHR30328">
    <property type="entry name" value="TRANSCRIPTIONAL REPRESSOR"/>
    <property type="match status" value="1"/>
</dbReference>
<proteinExistence type="predicted"/>
<accession>A1ZH44</accession>
<dbReference type="eggNOG" id="COG1309">
    <property type="taxonomic scope" value="Bacteria"/>
</dbReference>
<evidence type="ECO:0000259" key="3">
    <source>
        <dbReference type="PROSITE" id="PS50977"/>
    </source>
</evidence>
<evidence type="ECO:0000256" key="2">
    <source>
        <dbReference type="PROSITE-ProRule" id="PRU00335"/>
    </source>
</evidence>
<sequence length="212" mass="24649">MNDTLKEQQLTYIITKAEEVFFMKGFTHTNISDISKAAKRSRTTIYSYFETKENLYLAVIYHSFLKFITVLEQVNIEGKNGLEKILAYGKGYLDFCQQCPQHHQIILDYYTLIKTNQWRATNQMTYAGKVRKIALRPLKVMITEITNGQQDHSITSELPPATLFINIWAQLIGITHLSQNLKNPNSFILLDIELKDWRQNTLNIIQNLLTTK</sequence>
<dbReference type="OrthoDB" id="6430772at2"/>
<evidence type="ECO:0000256" key="1">
    <source>
        <dbReference type="ARBA" id="ARBA00023125"/>
    </source>
</evidence>
<dbReference type="GO" id="GO:0003677">
    <property type="term" value="F:DNA binding"/>
    <property type="evidence" value="ECO:0007669"/>
    <property type="project" value="UniProtKB-UniRule"/>
</dbReference>
<organism evidence="4 5">
    <name type="scientific">Microscilla marina ATCC 23134</name>
    <dbReference type="NCBI Taxonomy" id="313606"/>
    <lineage>
        <taxon>Bacteria</taxon>
        <taxon>Pseudomonadati</taxon>
        <taxon>Bacteroidota</taxon>
        <taxon>Cytophagia</taxon>
        <taxon>Cytophagales</taxon>
        <taxon>Microscillaceae</taxon>
        <taxon>Microscilla</taxon>
    </lineage>
</organism>
<keyword evidence="1 2" id="KW-0238">DNA-binding</keyword>
<dbReference type="InterPro" id="IPR050109">
    <property type="entry name" value="HTH-type_TetR-like_transc_reg"/>
</dbReference>
<name>A1ZH44_MICM2</name>